<dbReference type="PANTHER" id="PTHR30524:SF0">
    <property type="entry name" value="ALTRONATE OXIDOREDUCTASE-RELATED"/>
    <property type="match status" value="1"/>
</dbReference>
<dbReference type="EMBL" id="WNXC01000001">
    <property type="protein sequence ID" value="MBB2147708.1"/>
    <property type="molecule type" value="Genomic_DNA"/>
</dbReference>
<dbReference type="Pfam" id="PF08125">
    <property type="entry name" value="Mannitol_dh_C"/>
    <property type="match status" value="1"/>
</dbReference>
<dbReference type="EC" id="1.1.1.58" evidence="5"/>
<dbReference type="InterPro" id="IPR000669">
    <property type="entry name" value="Mannitol_DH"/>
</dbReference>
<dbReference type="InterPro" id="IPR036291">
    <property type="entry name" value="NAD(P)-bd_dom_sf"/>
</dbReference>
<dbReference type="SUPFAM" id="SSF48179">
    <property type="entry name" value="6-phosphogluconate dehydrogenase C-terminal domain-like"/>
    <property type="match status" value="1"/>
</dbReference>
<dbReference type="RefSeq" id="WP_182952993.1">
    <property type="nucleotide sequence ID" value="NZ_WNXC01000001.1"/>
</dbReference>
<proteinExistence type="predicted"/>
<evidence type="ECO:0000259" key="3">
    <source>
        <dbReference type="Pfam" id="PF01232"/>
    </source>
</evidence>
<comment type="caution">
    <text evidence="5">The sequence shown here is derived from an EMBL/GenBank/DDBJ whole genome shotgun (WGS) entry which is preliminary data.</text>
</comment>
<gene>
    <name evidence="5" type="ORF">GM920_02170</name>
</gene>
<evidence type="ECO:0000259" key="4">
    <source>
        <dbReference type="Pfam" id="PF08125"/>
    </source>
</evidence>
<reference evidence="5 6" key="1">
    <citation type="submission" date="2019-11" db="EMBL/GenBank/DDBJ databases">
        <title>Description of Pedobacter sp. LMG 31462T.</title>
        <authorList>
            <person name="Carlier A."/>
            <person name="Qi S."/>
            <person name="Vandamme P."/>
        </authorList>
    </citation>
    <scope>NUCLEOTIDE SEQUENCE [LARGE SCALE GENOMIC DNA]</scope>
    <source>
        <strain evidence="5 6">LMG 31462</strain>
    </source>
</reference>
<dbReference type="InterPro" id="IPR013328">
    <property type="entry name" value="6PGD_dom2"/>
</dbReference>
<dbReference type="NCBIfam" id="NF002969">
    <property type="entry name" value="PRK03643.1"/>
    <property type="match status" value="1"/>
</dbReference>
<dbReference type="PANTHER" id="PTHR30524">
    <property type="entry name" value="MANNITOL-1-PHOSPHATE 5-DEHYDROGENASE"/>
    <property type="match status" value="1"/>
</dbReference>
<name>A0ABR6ER39_9SPHI</name>
<evidence type="ECO:0000256" key="1">
    <source>
        <dbReference type="ARBA" id="ARBA00023002"/>
    </source>
</evidence>
<evidence type="ECO:0000313" key="6">
    <source>
        <dbReference type="Proteomes" id="UP000636110"/>
    </source>
</evidence>
<keyword evidence="6" id="KW-1185">Reference proteome</keyword>
<keyword evidence="1 5" id="KW-0560">Oxidoreductase</keyword>
<dbReference type="InterPro" id="IPR013118">
    <property type="entry name" value="Mannitol_DH_C"/>
</dbReference>
<dbReference type="Gene3D" id="3.40.50.720">
    <property type="entry name" value="NAD(P)-binding Rossmann-like Domain"/>
    <property type="match status" value="1"/>
</dbReference>
<evidence type="ECO:0000313" key="5">
    <source>
        <dbReference type="EMBL" id="MBB2147708.1"/>
    </source>
</evidence>
<feature type="domain" description="Mannitol dehydrogenase C-terminal" evidence="4">
    <location>
        <begin position="285"/>
        <end position="487"/>
    </location>
</feature>
<dbReference type="PROSITE" id="PS00974">
    <property type="entry name" value="MANNITOL_DHGENASE"/>
    <property type="match status" value="1"/>
</dbReference>
<feature type="domain" description="Mannitol dehydrogenase N-terminal" evidence="3">
    <location>
        <begin position="29"/>
        <end position="266"/>
    </location>
</feature>
<accession>A0ABR6ER39</accession>
<dbReference type="Proteomes" id="UP000636110">
    <property type="component" value="Unassembled WGS sequence"/>
</dbReference>
<dbReference type="InterPro" id="IPR013131">
    <property type="entry name" value="Mannitol_DH_N"/>
</dbReference>
<dbReference type="PRINTS" id="PR00084">
    <property type="entry name" value="MTLDHDRGNASE"/>
</dbReference>
<dbReference type="InterPro" id="IPR023027">
    <property type="entry name" value="Mannitol_DH_CS"/>
</dbReference>
<dbReference type="GO" id="GO:0009026">
    <property type="term" value="F:tagaturonate reductase activity"/>
    <property type="evidence" value="ECO:0007669"/>
    <property type="project" value="UniProtKB-EC"/>
</dbReference>
<dbReference type="SUPFAM" id="SSF51735">
    <property type="entry name" value="NAD(P)-binding Rossmann-fold domains"/>
    <property type="match status" value="1"/>
</dbReference>
<dbReference type="Pfam" id="PF01232">
    <property type="entry name" value="Mannitol_dh"/>
    <property type="match status" value="1"/>
</dbReference>
<keyword evidence="2" id="KW-0520">NAD</keyword>
<evidence type="ECO:0000256" key="2">
    <source>
        <dbReference type="ARBA" id="ARBA00023027"/>
    </source>
</evidence>
<dbReference type="InterPro" id="IPR008927">
    <property type="entry name" value="6-PGluconate_DH-like_C_sf"/>
</dbReference>
<protein>
    <submittedName>
        <fullName evidence="5">Tagaturonate reductase</fullName>
        <ecNumber evidence="5">1.1.1.58</ecNumber>
    </submittedName>
</protein>
<dbReference type="Gene3D" id="1.10.1040.10">
    <property type="entry name" value="N-(1-d-carboxylethyl)-l-norvaline Dehydrogenase, domain 2"/>
    <property type="match status" value="1"/>
</dbReference>
<sequence length="510" mass="56714">MILSKTTLNGLGSAQLIVPDQRHFNLPERVLQFGTGVLLRGLPDYFINKANLKGIFNGRIAVVKSTSKGNTNAFTEQDNLYTICVRGIEQGEKIKENIVTSAISRVLTADTDWDHILEIATSKDLRLIVSNTTEVGIQLVKEDINQSPPRSFPAKLLAVLYARYLAFAKTDEDADLVVIATELIPDNGKKLEAIVFELADYQGLDSEFVGWLKQHVHFCNSLVDRIVPGKPDEAVLAELEAELGYTDQLLIMAEPYRLWAIEGGAAVERLLGLTGVDEGIIVKPDIEIYRELKVRLLNGSHTLASAIAFLSGISTVAEAMAEAPLKRYISKVMQKEIAPAIPYEVAIALSTAFADTVIDRFSNPFIAHSWINITFQYTMKIKIRVVPVLLNYYKKYHQVPAHIALGFAAYLVFMRVSRASSNGQYFGVFQGKEYQITDDQGSYFQEKSGLSAAEYIQQVLSDEGLWTTDLSVLPGLQETITDQYQMILSVGMQETLQQALQQSEKHLQSN</sequence>
<organism evidence="5 6">
    <name type="scientific">Pedobacter gandavensis</name>
    <dbReference type="NCBI Taxonomy" id="2679963"/>
    <lineage>
        <taxon>Bacteria</taxon>
        <taxon>Pseudomonadati</taxon>
        <taxon>Bacteroidota</taxon>
        <taxon>Sphingobacteriia</taxon>
        <taxon>Sphingobacteriales</taxon>
        <taxon>Sphingobacteriaceae</taxon>
        <taxon>Pedobacter</taxon>
    </lineage>
</organism>